<dbReference type="Pfam" id="PF08240">
    <property type="entry name" value="ADH_N"/>
    <property type="match status" value="1"/>
</dbReference>
<dbReference type="EMBL" id="BONQ01000118">
    <property type="protein sequence ID" value="GIG49442.1"/>
    <property type="molecule type" value="Genomic_DNA"/>
</dbReference>
<dbReference type="InterPro" id="IPR047618">
    <property type="entry name" value="QOR-like"/>
</dbReference>
<dbReference type="Gene3D" id="3.90.180.10">
    <property type="entry name" value="Medium-chain alcohol dehydrogenases, catalytic domain"/>
    <property type="match status" value="1"/>
</dbReference>
<feature type="domain" description="Enoyl reductase (ER)" evidence="3">
    <location>
        <begin position="30"/>
        <end position="335"/>
    </location>
</feature>
<dbReference type="InterPro" id="IPR020843">
    <property type="entry name" value="ER"/>
</dbReference>
<dbReference type="GO" id="GO:0003960">
    <property type="term" value="F:quinone reductase (NADPH) activity"/>
    <property type="evidence" value="ECO:0007669"/>
    <property type="project" value="InterPro"/>
</dbReference>
<dbReference type="InterPro" id="IPR013149">
    <property type="entry name" value="ADH-like_C"/>
</dbReference>
<keyword evidence="5" id="KW-1185">Reference proteome</keyword>
<dbReference type="CDD" id="cd05286">
    <property type="entry name" value="QOR2"/>
    <property type="match status" value="1"/>
</dbReference>
<keyword evidence="2" id="KW-0560">Oxidoreductase</keyword>
<dbReference type="AlphaFoldDB" id="A0A919PTJ2"/>
<dbReference type="GO" id="GO:0070402">
    <property type="term" value="F:NADPH binding"/>
    <property type="evidence" value="ECO:0007669"/>
    <property type="project" value="TreeGrafter"/>
</dbReference>
<dbReference type="InterPro" id="IPR013154">
    <property type="entry name" value="ADH-like_N"/>
</dbReference>
<evidence type="ECO:0000313" key="5">
    <source>
        <dbReference type="Proteomes" id="UP000660611"/>
    </source>
</evidence>
<protein>
    <submittedName>
        <fullName evidence="4">Quinone oxidoreductase</fullName>
    </submittedName>
</protein>
<dbReference type="InterPro" id="IPR011032">
    <property type="entry name" value="GroES-like_sf"/>
</dbReference>
<dbReference type="PANTHER" id="PTHR48106">
    <property type="entry name" value="QUINONE OXIDOREDUCTASE PIG3-RELATED"/>
    <property type="match status" value="1"/>
</dbReference>
<sequence>MGTPTEPRGASPGELMTGVHMRAVVFEEHGDQSVLQVKDLPAPEPGPGEVLVLVEASGVNFMDVYQRTGMYQVDLPFTLGSEGAGTVLRFGDGVEGLSPGDRVAWTGVPGSHAEQAVVPADRLVPVPEEISTEQAAAAILQGLTAHYLTHDSYAVRAGDTVLVHAAAGGMGRLLTRIVTHLGGRVVATASTEEKRHIARADGAVRAVAYSDAVAAVREVSDGAAVVYDGVGKDTFDLSLEALRPRGTLVLFGAASGKVPPFDPLRLMQGSYSLTRPTLVHFIAARHELLERAGTLFGWITDGVVDVAVTKRHPLDGARDAYTELEGRRTTGKLLIIP</sequence>
<dbReference type="Proteomes" id="UP000660611">
    <property type="component" value="Unassembled WGS sequence"/>
</dbReference>
<proteinExistence type="predicted"/>
<reference evidence="4" key="1">
    <citation type="submission" date="2021-01" db="EMBL/GenBank/DDBJ databases">
        <title>Whole genome shotgun sequence of Dactylosporangium siamense NBRC 106093.</title>
        <authorList>
            <person name="Komaki H."/>
            <person name="Tamura T."/>
        </authorList>
    </citation>
    <scope>NUCLEOTIDE SEQUENCE</scope>
    <source>
        <strain evidence="4">NBRC 106093</strain>
    </source>
</reference>
<keyword evidence="1" id="KW-0521">NADP</keyword>
<evidence type="ECO:0000259" key="3">
    <source>
        <dbReference type="SMART" id="SM00829"/>
    </source>
</evidence>
<dbReference type="GO" id="GO:0035925">
    <property type="term" value="F:mRNA 3'-UTR AU-rich region binding"/>
    <property type="evidence" value="ECO:0007669"/>
    <property type="project" value="TreeGrafter"/>
</dbReference>
<evidence type="ECO:0000256" key="2">
    <source>
        <dbReference type="ARBA" id="ARBA00023002"/>
    </source>
</evidence>
<evidence type="ECO:0000313" key="4">
    <source>
        <dbReference type="EMBL" id="GIG49442.1"/>
    </source>
</evidence>
<dbReference type="InterPro" id="IPR036291">
    <property type="entry name" value="NAD(P)-bd_dom_sf"/>
</dbReference>
<evidence type="ECO:0000256" key="1">
    <source>
        <dbReference type="ARBA" id="ARBA00022857"/>
    </source>
</evidence>
<dbReference type="GO" id="GO:0005829">
    <property type="term" value="C:cytosol"/>
    <property type="evidence" value="ECO:0007669"/>
    <property type="project" value="TreeGrafter"/>
</dbReference>
<accession>A0A919PTJ2</accession>
<organism evidence="4 5">
    <name type="scientific">Dactylosporangium siamense</name>
    <dbReference type="NCBI Taxonomy" id="685454"/>
    <lineage>
        <taxon>Bacteria</taxon>
        <taxon>Bacillati</taxon>
        <taxon>Actinomycetota</taxon>
        <taxon>Actinomycetes</taxon>
        <taxon>Micromonosporales</taxon>
        <taxon>Micromonosporaceae</taxon>
        <taxon>Dactylosporangium</taxon>
    </lineage>
</organism>
<dbReference type="SUPFAM" id="SSF50129">
    <property type="entry name" value="GroES-like"/>
    <property type="match status" value="1"/>
</dbReference>
<comment type="caution">
    <text evidence="4">The sequence shown here is derived from an EMBL/GenBank/DDBJ whole genome shotgun (WGS) entry which is preliminary data.</text>
</comment>
<dbReference type="SUPFAM" id="SSF51735">
    <property type="entry name" value="NAD(P)-binding Rossmann-fold domains"/>
    <property type="match status" value="1"/>
</dbReference>
<name>A0A919PTJ2_9ACTN</name>
<dbReference type="PANTHER" id="PTHR48106:SF13">
    <property type="entry name" value="QUINONE OXIDOREDUCTASE-RELATED"/>
    <property type="match status" value="1"/>
</dbReference>
<dbReference type="SMART" id="SM00829">
    <property type="entry name" value="PKS_ER"/>
    <property type="match status" value="1"/>
</dbReference>
<dbReference type="Pfam" id="PF00107">
    <property type="entry name" value="ADH_zinc_N"/>
    <property type="match status" value="1"/>
</dbReference>
<dbReference type="Gene3D" id="3.40.50.720">
    <property type="entry name" value="NAD(P)-binding Rossmann-like Domain"/>
    <property type="match status" value="1"/>
</dbReference>
<gene>
    <name evidence="4" type="ORF">Dsi01nite_074830</name>
</gene>